<feature type="transmembrane region" description="Helical" evidence="1">
    <location>
        <begin position="122"/>
        <end position="148"/>
    </location>
</feature>
<feature type="transmembrane region" description="Helical" evidence="1">
    <location>
        <begin position="392"/>
        <end position="412"/>
    </location>
</feature>
<feature type="transmembrane region" description="Helical" evidence="1">
    <location>
        <begin position="601"/>
        <end position="620"/>
    </location>
</feature>
<organism evidence="2 3">
    <name type="scientific">Solirubrobacter ginsenosidimutans</name>
    <dbReference type="NCBI Taxonomy" id="490573"/>
    <lineage>
        <taxon>Bacteria</taxon>
        <taxon>Bacillati</taxon>
        <taxon>Actinomycetota</taxon>
        <taxon>Thermoleophilia</taxon>
        <taxon>Solirubrobacterales</taxon>
        <taxon>Solirubrobacteraceae</taxon>
        <taxon>Solirubrobacter</taxon>
    </lineage>
</organism>
<feature type="transmembrane region" description="Helical" evidence="1">
    <location>
        <begin position="209"/>
        <end position="227"/>
    </location>
</feature>
<feature type="transmembrane region" description="Helical" evidence="1">
    <location>
        <begin position="367"/>
        <end position="385"/>
    </location>
</feature>
<gene>
    <name evidence="2" type="ORF">OM076_26280</name>
</gene>
<keyword evidence="3" id="KW-1185">Reference proteome</keyword>
<feature type="transmembrane region" description="Helical" evidence="1">
    <location>
        <begin position="689"/>
        <end position="707"/>
    </location>
</feature>
<dbReference type="Proteomes" id="UP001149140">
    <property type="component" value="Unassembled WGS sequence"/>
</dbReference>
<keyword evidence="1" id="KW-0812">Transmembrane</keyword>
<feature type="transmembrane region" description="Helical" evidence="1">
    <location>
        <begin position="569"/>
        <end position="589"/>
    </location>
</feature>
<keyword evidence="1" id="KW-1133">Transmembrane helix</keyword>
<protein>
    <submittedName>
        <fullName evidence="2">DUF2339 domain-containing protein</fullName>
    </submittedName>
</protein>
<accession>A0A9X3MVT6</accession>
<evidence type="ECO:0000256" key="1">
    <source>
        <dbReference type="SAM" id="Phobius"/>
    </source>
</evidence>
<evidence type="ECO:0000313" key="2">
    <source>
        <dbReference type="EMBL" id="MDA0163806.1"/>
    </source>
</evidence>
<feature type="transmembrane region" description="Helical" evidence="1">
    <location>
        <begin position="257"/>
        <end position="272"/>
    </location>
</feature>
<feature type="transmembrane region" description="Helical" evidence="1">
    <location>
        <begin position="713"/>
        <end position="732"/>
    </location>
</feature>
<evidence type="ECO:0000313" key="3">
    <source>
        <dbReference type="Proteomes" id="UP001149140"/>
    </source>
</evidence>
<keyword evidence="1" id="KW-0472">Membrane</keyword>
<dbReference type="EMBL" id="JAPDOD010000028">
    <property type="protein sequence ID" value="MDA0163806.1"/>
    <property type="molecule type" value="Genomic_DNA"/>
</dbReference>
<dbReference type="AlphaFoldDB" id="A0A9X3MVT6"/>
<comment type="caution">
    <text evidence="2">The sequence shown here is derived from an EMBL/GenBank/DDBJ whole genome shotgun (WGS) entry which is preliminary data.</text>
</comment>
<feature type="transmembrane region" description="Helical" evidence="1">
    <location>
        <begin position="279"/>
        <end position="297"/>
    </location>
</feature>
<sequence length="743" mass="76327">MVAEDRLAALEERVARLEEHPPARRRAWWEDDQASAAAPRTGAEYVAAARAAERLAPPHAGPEYVGAPPAARASQAPPVWARGAASMSGRASTPLIPVRPVPAKLSPEAPKRDFEDFVGGSLLAWLGGVAVLAGLAFLLTIAVSRGWIGEGARTALAGVVSAGLLGAGVWLRERKGQTEASLAAAAVGIAGLFGTLVVAGPVYHLVPVPLAFAGAFATGAFATWLAIHWRAQVMGWLGLLGALSAPTALAAFDGGGMVFLAIAFAATIGVVSSQRWTDLGVFAYVVTTMQWVTWVAFDTASLPALIVFGALTAAFALGIEFNRRGAHPVVIGPRPRLHTHPLAVTLLALNATTLAAVGWGALDGEPWLVGLALAHIGLGLALTHVRRISRELALIVLSIGVVLANIAFASIATGLPLVLGWALSALPFAALLGARSDTPSPFTKLVDTVIGPADDEAARRADRILAIGGLLGQIALSAFQGLAFDAPVTQLSGPLASGTALAAAGAIAVVAWACGRLAGQRYRIWLDTLALTAVAHFTGLALEGAALAATLAAEALALAAFARRHDDPYAAWAAAGFALLSLTHTLGTLATPDALFVGLDAPLAAAGGLAASAAALFMVSRVDLRIPDGRRILETAAAVTVLYLASVEVVTAAGPTLTGQTLLSVLWALAGVGALIRGLVIDDRQLRQAAFALLALTVSKVFLYDLASLESLYRVGSLVGLGLLLLCGAFAWQQVRPNGAKAR</sequence>
<dbReference type="InterPro" id="IPR019286">
    <property type="entry name" value="DUF2339_TM"/>
</dbReference>
<feature type="transmembrane region" description="Helical" evidence="1">
    <location>
        <begin position="418"/>
        <end position="434"/>
    </location>
</feature>
<name>A0A9X3MVT6_9ACTN</name>
<feature type="transmembrane region" description="Helical" evidence="1">
    <location>
        <begin position="154"/>
        <end position="171"/>
    </location>
</feature>
<feature type="transmembrane region" description="Helical" evidence="1">
    <location>
        <begin position="632"/>
        <end position="654"/>
    </location>
</feature>
<feature type="transmembrane region" description="Helical" evidence="1">
    <location>
        <begin position="303"/>
        <end position="321"/>
    </location>
</feature>
<proteinExistence type="predicted"/>
<dbReference type="PANTHER" id="PTHR38434">
    <property type="entry name" value="BLL2549 PROTEIN"/>
    <property type="match status" value="1"/>
</dbReference>
<feature type="transmembrane region" description="Helical" evidence="1">
    <location>
        <begin position="342"/>
        <end position="361"/>
    </location>
</feature>
<feature type="transmembrane region" description="Helical" evidence="1">
    <location>
        <begin position="183"/>
        <end position="203"/>
    </location>
</feature>
<dbReference type="RefSeq" id="WP_270043055.1">
    <property type="nucleotide sequence ID" value="NZ_JAPDOD010000028.1"/>
</dbReference>
<feature type="transmembrane region" description="Helical" evidence="1">
    <location>
        <begin position="464"/>
        <end position="483"/>
    </location>
</feature>
<reference evidence="2" key="1">
    <citation type="submission" date="2022-10" db="EMBL/GenBank/DDBJ databases">
        <title>The WGS of Solirubrobacter ginsenosidimutans DSM 21036.</title>
        <authorList>
            <person name="Jiang Z."/>
        </authorList>
    </citation>
    <scope>NUCLEOTIDE SEQUENCE</scope>
    <source>
        <strain evidence="2">DSM 21036</strain>
    </source>
</reference>
<feature type="transmembrane region" description="Helical" evidence="1">
    <location>
        <begin position="234"/>
        <end position="251"/>
    </location>
</feature>
<feature type="transmembrane region" description="Helical" evidence="1">
    <location>
        <begin position="495"/>
        <end position="515"/>
    </location>
</feature>
<dbReference type="Pfam" id="PF10101">
    <property type="entry name" value="DUF2339"/>
    <property type="match status" value="2"/>
</dbReference>
<dbReference type="PANTHER" id="PTHR38434:SF1">
    <property type="entry name" value="BLL2549 PROTEIN"/>
    <property type="match status" value="1"/>
</dbReference>
<feature type="transmembrane region" description="Helical" evidence="1">
    <location>
        <begin position="660"/>
        <end position="680"/>
    </location>
</feature>